<dbReference type="HOGENOM" id="CLU_1259039_0_0_2"/>
<dbReference type="EMBL" id="KE356560">
    <property type="protein sequence ID" value="ERG92585.1"/>
    <property type="molecule type" value="Genomic_DNA"/>
</dbReference>
<protein>
    <recommendedName>
        <fullName evidence="1">PD-(D/E)XK endonuclease-like domain-containing protein</fullName>
    </recommendedName>
</protein>
<feature type="domain" description="PD-(D/E)XK endonuclease-like" evidence="1">
    <location>
        <begin position="42"/>
        <end position="217"/>
    </location>
</feature>
<dbReference type="Gene3D" id="3.90.320.10">
    <property type="match status" value="1"/>
</dbReference>
<evidence type="ECO:0000313" key="3">
    <source>
        <dbReference type="Proteomes" id="UP000030649"/>
    </source>
</evidence>
<evidence type="ECO:0000313" key="2">
    <source>
        <dbReference type="EMBL" id="ERG92585.1"/>
    </source>
</evidence>
<gene>
    <name evidence="2" type="ORF">J07HQW1_02629</name>
</gene>
<dbReference type="SUPFAM" id="SSF52980">
    <property type="entry name" value="Restriction endonuclease-like"/>
    <property type="match status" value="1"/>
</dbReference>
<accession>U1N7B2</accession>
<organism evidence="2 3">
    <name type="scientific">Haloquadratum walsbyi J07HQW1</name>
    <dbReference type="NCBI Taxonomy" id="1238424"/>
    <lineage>
        <taxon>Archaea</taxon>
        <taxon>Methanobacteriati</taxon>
        <taxon>Methanobacteriota</taxon>
        <taxon>Stenosarchaea group</taxon>
        <taxon>Halobacteria</taxon>
        <taxon>Halobacteriales</taxon>
        <taxon>Haloferacaceae</taxon>
        <taxon>Haloquadratum</taxon>
    </lineage>
</organism>
<dbReference type="AlphaFoldDB" id="U1N7B2"/>
<dbReference type="InterPro" id="IPR011335">
    <property type="entry name" value="Restrct_endonuc-II-like"/>
</dbReference>
<evidence type="ECO:0000259" key="1">
    <source>
        <dbReference type="Pfam" id="PF12705"/>
    </source>
</evidence>
<name>U1N7B2_9EURY</name>
<dbReference type="Proteomes" id="UP000030649">
    <property type="component" value="Unassembled WGS sequence"/>
</dbReference>
<dbReference type="InterPro" id="IPR038726">
    <property type="entry name" value="PDDEXK_AddAB-type"/>
</dbReference>
<proteinExistence type="predicted"/>
<reference evidence="2 3" key="1">
    <citation type="journal article" date="2013" name="PLoS ONE">
        <title>Assembly-driven community genomics of a hypersaline microbial ecosystem.</title>
        <authorList>
            <person name="Podell S."/>
            <person name="Ugalde J.A."/>
            <person name="Narasingarao P."/>
            <person name="Banfield J.F."/>
            <person name="Heidelberg K.B."/>
            <person name="Allen E.E."/>
        </authorList>
    </citation>
    <scope>NUCLEOTIDE SEQUENCE [LARGE SCALE GENOMIC DNA]</scope>
    <source>
        <strain evidence="3">J07HQW1</strain>
    </source>
</reference>
<dbReference type="InterPro" id="IPR011604">
    <property type="entry name" value="PDDEXK-like_dom_sf"/>
</dbReference>
<dbReference type="Pfam" id="PF12705">
    <property type="entry name" value="PDDEXK_1"/>
    <property type="match status" value="1"/>
</dbReference>
<sequence length="221" mass="25776">MTYKLSPRRVNLFIECERCFWLHINEGVKRPSGPFPSLPGGMDDIIKNHFDKFREKGRQPPELRESEVDATPINDTELLEDAREWRNQPKYHNKDNDVLLRGGVDDLLRTRDNSIIVLDYKTRGYPPKDEVPDYYARQVNLYNLILRKNGFTTADHGLLLYYYPDQVQETGEVLFKNELKQVPVDIEAAQQLLRDAADTLKSPIPDHNPDCDFCDWNTTDH</sequence>